<evidence type="ECO:0000256" key="8">
    <source>
        <dbReference type="NCBIfam" id="TIGR03319"/>
    </source>
</evidence>
<evidence type="ECO:0000256" key="5">
    <source>
        <dbReference type="ARBA" id="ARBA00022884"/>
    </source>
</evidence>
<dbReference type="Gene3D" id="1.10.3210.10">
    <property type="entry name" value="Hypothetical protein af1432"/>
    <property type="match status" value="1"/>
</dbReference>
<evidence type="ECO:0000256" key="7">
    <source>
        <dbReference type="HAMAP-Rule" id="MF_00335"/>
    </source>
</evidence>
<evidence type="ECO:0000256" key="4">
    <source>
        <dbReference type="ARBA" id="ARBA00022801"/>
    </source>
</evidence>
<dbReference type="PANTHER" id="PTHR12826">
    <property type="entry name" value="RIBONUCLEASE Y"/>
    <property type="match status" value="1"/>
</dbReference>
<feature type="domain" description="HD" evidence="10">
    <location>
        <begin position="333"/>
        <end position="426"/>
    </location>
</feature>
<dbReference type="OrthoDB" id="9803205at2"/>
<dbReference type="AlphaFoldDB" id="A0A1G6KPK9"/>
<feature type="coiled-coil region" evidence="9">
    <location>
        <begin position="435"/>
        <end position="462"/>
    </location>
</feature>
<keyword evidence="9" id="KW-0175">Coiled coil</keyword>
<keyword evidence="2 7" id="KW-0540">Nuclease</keyword>
<dbReference type="Pfam" id="PF12072">
    <property type="entry name" value="RNase_Y_N"/>
    <property type="match status" value="1"/>
</dbReference>
<comment type="function">
    <text evidence="7">Endoribonuclease that initiates mRNA decay.</text>
</comment>
<gene>
    <name evidence="7" type="primary">rny</name>
    <name evidence="11" type="ORF">SAMN05660835_00656</name>
</gene>
<evidence type="ECO:0000259" key="10">
    <source>
        <dbReference type="PROSITE" id="PS51831"/>
    </source>
</evidence>
<accession>A0A1G6KPK9</accession>
<reference evidence="12" key="1">
    <citation type="submission" date="2016-10" db="EMBL/GenBank/DDBJ databases">
        <authorList>
            <person name="Varghese N."/>
            <person name="Submissions S."/>
        </authorList>
    </citation>
    <scope>NUCLEOTIDE SEQUENCE [LARGE SCALE GENOMIC DNA]</scope>
    <source>
        <strain evidence="12">DSM 8415</strain>
    </source>
</reference>
<comment type="similarity">
    <text evidence="7">Belongs to the RNase Y family.</text>
</comment>
<dbReference type="Proteomes" id="UP000199411">
    <property type="component" value="Unassembled WGS sequence"/>
</dbReference>
<dbReference type="EMBL" id="FMYU01000004">
    <property type="protein sequence ID" value="SDC33019.1"/>
    <property type="molecule type" value="Genomic_DNA"/>
</dbReference>
<dbReference type="GO" id="GO:0006402">
    <property type="term" value="P:mRNA catabolic process"/>
    <property type="evidence" value="ECO:0007669"/>
    <property type="project" value="UniProtKB-UniRule"/>
</dbReference>
<feature type="transmembrane region" description="Helical" evidence="7">
    <location>
        <begin position="6"/>
        <end position="25"/>
    </location>
</feature>
<evidence type="ECO:0000256" key="1">
    <source>
        <dbReference type="ARBA" id="ARBA00022692"/>
    </source>
</evidence>
<dbReference type="GO" id="GO:0003723">
    <property type="term" value="F:RNA binding"/>
    <property type="evidence" value="ECO:0007669"/>
    <property type="project" value="UniProtKB-UniRule"/>
</dbReference>
<dbReference type="InterPro" id="IPR036612">
    <property type="entry name" value="KH_dom_type_1_sf"/>
</dbReference>
<dbReference type="SUPFAM" id="SSF109604">
    <property type="entry name" value="HD-domain/PDEase-like"/>
    <property type="match status" value="1"/>
</dbReference>
<organism evidence="11 12">
    <name type="scientific">Desulfurella multipotens</name>
    <dbReference type="NCBI Taxonomy" id="79269"/>
    <lineage>
        <taxon>Bacteria</taxon>
        <taxon>Pseudomonadati</taxon>
        <taxon>Campylobacterota</taxon>
        <taxon>Desulfurellia</taxon>
        <taxon>Desulfurellales</taxon>
        <taxon>Desulfurellaceae</taxon>
        <taxon>Desulfurella</taxon>
    </lineage>
</organism>
<dbReference type="InterPro" id="IPR006675">
    <property type="entry name" value="HDIG_dom"/>
</dbReference>
<dbReference type="InterPro" id="IPR004088">
    <property type="entry name" value="KH_dom_type_1"/>
</dbReference>
<keyword evidence="12" id="KW-1185">Reference proteome</keyword>
<dbReference type="GO" id="GO:0005886">
    <property type="term" value="C:plasma membrane"/>
    <property type="evidence" value="ECO:0007669"/>
    <property type="project" value="UniProtKB-SubCell"/>
</dbReference>
<comment type="subcellular location">
    <subcellularLocation>
        <location evidence="7">Cell membrane</location>
        <topology evidence="7">Single-pass membrane protein</topology>
    </subcellularLocation>
</comment>
<protein>
    <recommendedName>
        <fullName evidence="7 8">Ribonuclease Y</fullName>
        <shortName evidence="7">RNase Y</shortName>
        <ecNumber evidence="7 8">3.1.-.-</ecNumber>
    </recommendedName>
</protein>
<dbReference type="Pfam" id="PF00013">
    <property type="entry name" value="KH_1"/>
    <property type="match status" value="1"/>
</dbReference>
<dbReference type="GO" id="GO:0004521">
    <property type="term" value="F:RNA endonuclease activity"/>
    <property type="evidence" value="ECO:0007669"/>
    <property type="project" value="UniProtKB-UniRule"/>
</dbReference>
<dbReference type="PROSITE" id="PS50084">
    <property type="entry name" value="KH_TYPE_1"/>
    <property type="match status" value="1"/>
</dbReference>
<dbReference type="InterPro" id="IPR022711">
    <property type="entry name" value="RNase_Y_N"/>
</dbReference>
<dbReference type="NCBIfam" id="TIGR00277">
    <property type="entry name" value="HDIG"/>
    <property type="match status" value="1"/>
</dbReference>
<name>A0A1G6KPK9_9BACT</name>
<dbReference type="CDD" id="cd00077">
    <property type="entry name" value="HDc"/>
    <property type="match status" value="1"/>
</dbReference>
<dbReference type="PROSITE" id="PS51831">
    <property type="entry name" value="HD"/>
    <property type="match status" value="1"/>
</dbReference>
<dbReference type="SMART" id="SM00322">
    <property type="entry name" value="KH"/>
    <property type="match status" value="1"/>
</dbReference>
<evidence type="ECO:0000256" key="6">
    <source>
        <dbReference type="ARBA" id="ARBA00022989"/>
    </source>
</evidence>
<keyword evidence="7" id="KW-0472">Membrane</keyword>
<dbReference type="PANTHER" id="PTHR12826:SF15">
    <property type="entry name" value="RIBONUCLEASE Y"/>
    <property type="match status" value="1"/>
</dbReference>
<keyword evidence="6 7" id="KW-1133">Transmembrane helix</keyword>
<dbReference type="EC" id="3.1.-.-" evidence="7 8"/>
<keyword evidence="5 7" id="KW-0694">RNA-binding</keyword>
<evidence type="ECO:0000313" key="11">
    <source>
        <dbReference type="EMBL" id="SDC33019.1"/>
    </source>
</evidence>
<evidence type="ECO:0000256" key="9">
    <source>
        <dbReference type="SAM" id="Coils"/>
    </source>
</evidence>
<dbReference type="SUPFAM" id="SSF54791">
    <property type="entry name" value="Eukaryotic type KH-domain (KH-domain type I)"/>
    <property type="match status" value="1"/>
</dbReference>
<dbReference type="SMART" id="SM00471">
    <property type="entry name" value="HDc"/>
    <property type="match status" value="1"/>
</dbReference>
<dbReference type="InterPro" id="IPR006674">
    <property type="entry name" value="HD_domain"/>
</dbReference>
<keyword evidence="4 7" id="KW-0378">Hydrolase</keyword>
<keyword evidence="1 7" id="KW-0812">Transmembrane</keyword>
<evidence type="ECO:0000313" key="12">
    <source>
        <dbReference type="Proteomes" id="UP000199411"/>
    </source>
</evidence>
<dbReference type="Pfam" id="PF01966">
    <property type="entry name" value="HD"/>
    <property type="match status" value="1"/>
</dbReference>
<keyword evidence="7" id="KW-1003">Cell membrane</keyword>
<dbReference type="GO" id="GO:0016787">
    <property type="term" value="F:hydrolase activity"/>
    <property type="evidence" value="ECO:0007669"/>
    <property type="project" value="UniProtKB-KW"/>
</dbReference>
<dbReference type="CDD" id="cd22431">
    <property type="entry name" value="KH-I_RNaseY"/>
    <property type="match status" value="1"/>
</dbReference>
<dbReference type="InterPro" id="IPR017705">
    <property type="entry name" value="Ribonuclease_Y"/>
</dbReference>
<evidence type="ECO:0000256" key="2">
    <source>
        <dbReference type="ARBA" id="ARBA00022722"/>
    </source>
</evidence>
<dbReference type="Gene3D" id="3.30.1370.10">
    <property type="entry name" value="K Homology domain, type 1"/>
    <property type="match status" value="1"/>
</dbReference>
<dbReference type="InterPro" id="IPR003607">
    <property type="entry name" value="HD/PDEase_dom"/>
</dbReference>
<feature type="coiled-coil region" evidence="9">
    <location>
        <begin position="27"/>
        <end position="185"/>
    </location>
</feature>
<dbReference type="NCBIfam" id="TIGR03319">
    <property type="entry name" value="RNase_Y"/>
    <property type="match status" value="1"/>
</dbReference>
<keyword evidence="3 7" id="KW-0255">Endonuclease</keyword>
<dbReference type="InterPro" id="IPR004087">
    <property type="entry name" value="KH_dom"/>
</dbReference>
<proteinExistence type="inferred from homology"/>
<sequence>MSMILFSILTLILGLLIGYLGVYFLQIKKKEYLKQKAEDIIKNAEIERNNMLKKAEIDIKDYTLTAKNQIDEEIREKRKEIQKWEKRLQMKEETLDKKQLQLDSKQEQLNKKLEELKEKEQFLDEESAKLTSLLEEQKRKIEEIARMTTEDAKEYLIKQIEDVAKKEAVVRLREIEEEVNENAKKISQKILSLTMEKMASTFVMEKTISTVSLPNDEMKGRIIGREGRNIRSFEKETGVDLIIDDTPEVVVISSFDPKKREIAKVALEKLIQDGRIHPARIEEVVEKVKQELEQEAIEEVKSLIFDLGIENLHPEIIKHLSMLKYRTSYTQNVLQHSVEVAYMAGIMAAELGLNIKLAKRAGLLHDIGKSTDQEMEGSHTTIGAEIARKYGENEYVINAIMSHHGEVEPNCVESVLVSIADTLSAARPGARMEVLENYIKRLEELEKIAKKYKNVKNAYAIQAGRELRVIIEDQFTSDNDAYLVAKEIAEEIKENMTYTGQVKVVTIRELRAVEYAN</sequence>
<evidence type="ECO:0000256" key="3">
    <source>
        <dbReference type="ARBA" id="ARBA00022759"/>
    </source>
</evidence>
<dbReference type="HAMAP" id="MF_00335">
    <property type="entry name" value="RNase_Y"/>
    <property type="match status" value="1"/>
</dbReference>